<name>A0A4Q0YUM6_9GAMM</name>
<dbReference type="Proteomes" id="UP000290287">
    <property type="component" value="Unassembled WGS sequence"/>
</dbReference>
<dbReference type="OrthoDB" id="5818880at2"/>
<dbReference type="EMBL" id="PEIB01000016">
    <property type="protein sequence ID" value="RXJ72731.1"/>
    <property type="molecule type" value="Genomic_DNA"/>
</dbReference>
<proteinExistence type="predicted"/>
<dbReference type="AlphaFoldDB" id="A0A4Q0YUM6"/>
<sequence length="267" mass="30188">MNKKVIITMSLLLVFGMFYFGKNSGEPLQLPDCKRYAMTDTLETPVYLYVDERVQNFDSKQFIDYANQTLKNSCIPLKRVISGIEYIDVSHFTDTDNILTVPGHIRRELSNMVGKEKLQSQGLPGSYYGLVLSAEHEAEHDILGVAHMNFGNNFFIMYSNAKPTTLEHELGHLSWAFHQGTTTFHLKSTILPRHHSNLKTYARGYNCKGADTIMAASGATESLPVYSSPDIYRFGQPCGDEEIADNARQMREFAAWLKEELQLTASQ</sequence>
<evidence type="ECO:0000313" key="1">
    <source>
        <dbReference type="EMBL" id="RXJ72731.1"/>
    </source>
</evidence>
<evidence type="ECO:0000313" key="2">
    <source>
        <dbReference type="Proteomes" id="UP000290287"/>
    </source>
</evidence>
<organism evidence="1 2">
    <name type="scientific">Veronia nyctiphanis</name>
    <dbReference type="NCBI Taxonomy" id="1278244"/>
    <lineage>
        <taxon>Bacteria</taxon>
        <taxon>Pseudomonadati</taxon>
        <taxon>Pseudomonadota</taxon>
        <taxon>Gammaproteobacteria</taxon>
        <taxon>Vibrionales</taxon>
        <taxon>Vibrionaceae</taxon>
        <taxon>Veronia</taxon>
    </lineage>
</organism>
<accession>A0A4Q0YUM6</accession>
<gene>
    <name evidence="1" type="ORF">CS022_13935</name>
</gene>
<keyword evidence="2" id="KW-1185">Reference proteome</keyword>
<protein>
    <submittedName>
        <fullName evidence="1">Uncharacterized protein</fullName>
    </submittedName>
</protein>
<reference evidence="1 2" key="1">
    <citation type="submission" date="2017-10" db="EMBL/GenBank/DDBJ databases">
        <title>Nyctiphanis sp. nov., isolated from the stomach of the euphausiid Nyctiphanes simplex (Hansen, 1911) in the Gulf of California.</title>
        <authorList>
            <person name="Gomez-Gil B."/>
            <person name="Aguilar-Mendez M."/>
            <person name="Lopez-Cortes A."/>
            <person name="Gomez-Gutierrez J."/>
            <person name="Roque A."/>
            <person name="Lang E."/>
            <person name="Gonzalez-Castillo A."/>
        </authorList>
    </citation>
    <scope>NUCLEOTIDE SEQUENCE [LARGE SCALE GENOMIC DNA]</scope>
    <source>
        <strain evidence="1 2">CAIM 600</strain>
    </source>
</reference>
<comment type="caution">
    <text evidence="1">The sequence shown here is derived from an EMBL/GenBank/DDBJ whole genome shotgun (WGS) entry which is preliminary data.</text>
</comment>
<dbReference type="RefSeq" id="WP_129122779.1">
    <property type="nucleotide sequence ID" value="NZ_PEIB01000016.1"/>
</dbReference>